<dbReference type="AlphaFoldDB" id="A0A915E1B3"/>
<evidence type="ECO:0000256" key="5">
    <source>
        <dbReference type="ARBA" id="ARBA00022833"/>
    </source>
</evidence>
<dbReference type="Gene3D" id="3.30.50.10">
    <property type="entry name" value="Erythroid Transcription Factor GATA-1, subunit A"/>
    <property type="match status" value="1"/>
</dbReference>
<keyword evidence="3" id="KW-0479">Metal-binding</keyword>
<dbReference type="PROSITE" id="PS00031">
    <property type="entry name" value="NUCLEAR_REC_DBD_1"/>
    <property type="match status" value="1"/>
</dbReference>
<dbReference type="PROSITE" id="PS51030">
    <property type="entry name" value="NUCLEAR_REC_DBD_2"/>
    <property type="match status" value="1"/>
</dbReference>
<evidence type="ECO:0000259" key="12">
    <source>
        <dbReference type="PROSITE" id="PS51030"/>
    </source>
</evidence>
<evidence type="ECO:0000313" key="14">
    <source>
        <dbReference type="WBParaSite" id="jg25900.2"/>
    </source>
</evidence>
<dbReference type="GO" id="GO:0005634">
    <property type="term" value="C:nucleus"/>
    <property type="evidence" value="ECO:0007669"/>
    <property type="project" value="UniProtKB-SubCell"/>
</dbReference>
<dbReference type="GO" id="GO:0003700">
    <property type="term" value="F:DNA-binding transcription factor activity"/>
    <property type="evidence" value="ECO:0007669"/>
    <property type="project" value="InterPro"/>
</dbReference>
<feature type="region of interest" description="Disordered" evidence="11">
    <location>
        <begin position="715"/>
        <end position="746"/>
    </location>
</feature>
<keyword evidence="13" id="KW-1185">Reference proteome</keyword>
<dbReference type="InterPro" id="IPR013088">
    <property type="entry name" value="Znf_NHR/GATA"/>
</dbReference>
<keyword evidence="5" id="KW-0862">Zinc</keyword>
<evidence type="ECO:0000256" key="7">
    <source>
        <dbReference type="ARBA" id="ARBA00023125"/>
    </source>
</evidence>
<feature type="compositionally biased region" description="Basic and acidic residues" evidence="11">
    <location>
        <begin position="950"/>
        <end position="982"/>
    </location>
</feature>
<sequence>MSSPFHIKSSCNRSYNQPSNPATAIESRLLDLASSGTLPSCCPVSPDSSSSAKNYTIETSSETGQTILSTCSMEESGGGAASTSTLSNHNFNPIPLTSTNSLNNLPSGQLWSEVPHNGSHGHDSELQLPRANSTTIPSAFCHGGNSAFHVVGETESKRSILQHPFSFGGAGCKRPLSGNISLPSSLSTTAAHRIGMELKSPLVESTLFQPPDGQDFNARIQQAAALAAAAAVHQRESQHSTQAAAARLGMMGCTPANLFNMMQAVAANNFLLRQQQAAAVASKQQQDTSGSSTLGGPGGNMQGGLASGPPPTLMSSFMQQLQAIGQHQQLHGNQTFMPHSNSSGPGNGFGITAASPACSVVDSMCNSSNGHSSSIANSNNQARLCREFLTVTASAPASNGLDLCGVELCVVCGDKASGRHYGAISCEGCKGFFKRSIRKQTLKNQLLQIAYVCRGAKDCPVTKFHRNRCQFCRLRKCLSMGMKSESVQAERRPMNAALAAAAAAVAAASNTSPTSSNGHSNSKYSKMNNGMAMGRNGSDGSTSSNGTTLCRSTSVASSVASNHHRFERISPTDLSTNHYLQQGLLAIVHQQQQHQHNHVPASSSVSDFILQLNNNNQANESNTAINSSSTSAATNKVKLERKYSSDATSTTTTTLDIGNGLAPTSTSVSPTTPLSPNAATPQISCKIETVSNCKHHEFDPECCCNLAATTSSAAASPISSGDAHGRGLSQQFSEDEPASPTSSSSSLGTVFPMFSPECAKFELPIPQPQPQELNIQFICETASRLLFLSVHWIKNVRSLAAKPFYMECTMKLKWCDVFVLGLMQCADEFNLPNMLNAMDNHLGTCAKFGQLKPEKYEEVNKQISYLLALVHRIRTLKITSLEFAYLKTIAFTANDLPEPLVALASSNNSTNGHCPRIQLQLQQQQYGRQLNGQACQELYEHILTVNIKENEEEKPVTDKKAPDLDQHMETDRLRNDVQKLEPLEENDSIVFTKENDFEFEKIQQDSHSGSPSSSHSASSLHSENMKSNNNSSAQKDSKLPEKNASSLSQALHAPTPVLLAALDRHSQLLQLLPCLRWFKQSVLVELFFSGLIGSLSIETVMPFILSMDVMQIFDKTSPNSENGAASSLTGCSMGSTGRTLQQHSLLALATAAGSSIKNF</sequence>
<name>A0A915E1B3_9BILA</name>
<dbReference type="PANTHER" id="PTHR24083">
    <property type="entry name" value="NUCLEAR HORMONE RECEPTOR"/>
    <property type="match status" value="1"/>
</dbReference>
<dbReference type="GO" id="GO:0008270">
    <property type="term" value="F:zinc ion binding"/>
    <property type="evidence" value="ECO:0007669"/>
    <property type="project" value="UniProtKB-KW"/>
</dbReference>
<dbReference type="GO" id="GO:0043565">
    <property type="term" value="F:sequence-specific DNA binding"/>
    <property type="evidence" value="ECO:0007669"/>
    <property type="project" value="InterPro"/>
</dbReference>
<evidence type="ECO:0000256" key="1">
    <source>
        <dbReference type="ARBA" id="ARBA00004123"/>
    </source>
</evidence>
<feature type="region of interest" description="Disordered" evidence="11">
    <location>
        <begin position="509"/>
        <end position="549"/>
    </location>
</feature>
<feature type="compositionally biased region" description="Low complexity" evidence="11">
    <location>
        <begin position="281"/>
        <end position="292"/>
    </location>
</feature>
<evidence type="ECO:0000256" key="6">
    <source>
        <dbReference type="ARBA" id="ARBA00023015"/>
    </source>
</evidence>
<evidence type="ECO:0000256" key="2">
    <source>
        <dbReference type="ARBA" id="ARBA00005993"/>
    </source>
</evidence>
<protein>
    <submittedName>
        <fullName evidence="14">Nuclear receptor domain-containing protein</fullName>
    </submittedName>
</protein>
<dbReference type="InterPro" id="IPR050274">
    <property type="entry name" value="Nuclear_hormone_rcpt_NR2"/>
</dbReference>
<feature type="domain" description="Nuclear receptor" evidence="12">
    <location>
        <begin position="406"/>
        <end position="489"/>
    </location>
</feature>
<dbReference type="InterPro" id="IPR001628">
    <property type="entry name" value="Znf_hrmn_rcpt"/>
</dbReference>
<keyword evidence="6" id="KW-0805">Transcription regulation</keyword>
<reference evidence="14" key="1">
    <citation type="submission" date="2022-11" db="UniProtKB">
        <authorList>
            <consortium name="WormBaseParasite"/>
        </authorList>
    </citation>
    <scope>IDENTIFICATION</scope>
</reference>
<evidence type="ECO:0000313" key="13">
    <source>
        <dbReference type="Proteomes" id="UP000887574"/>
    </source>
</evidence>
<feature type="region of interest" description="Disordered" evidence="11">
    <location>
        <begin position="641"/>
        <end position="679"/>
    </location>
</feature>
<dbReference type="FunFam" id="3.30.50.10:FF:000015">
    <property type="entry name" value="Nuclear receptor subfamily 2, group C, member 1"/>
    <property type="match status" value="1"/>
</dbReference>
<evidence type="ECO:0000256" key="4">
    <source>
        <dbReference type="ARBA" id="ARBA00022771"/>
    </source>
</evidence>
<feature type="region of interest" description="Disordered" evidence="11">
    <location>
        <begin position="107"/>
        <end position="127"/>
    </location>
</feature>
<feature type="region of interest" description="Disordered" evidence="11">
    <location>
        <begin position="281"/>
        <end position="312"/>
    </location>
</feature>
<dbReference type="PRINTS" id="PR00047">
    <property type="entry name" value="STROIDFINGER"/>
</dbReference>
<comment type="similarity">
    <text evidence="2">Belongs to the nuclear hormone receptor family.</text>
</comment>
<evidence type="ECO:0000256" key="10">
    <source>
        <dbReference type="ARBA" id="ARBA00023242"/>
    </source>
</evidence>
<dbReference type="Proteomes" id="UP000887574">
    <property type="component" value="Unplaced"/>
</dbReference>
<dbReference type="Pfam" id="PF00104">
    <property type="entry name" value="Hormone_recep"/>
    <property type="match status" value="1"/>
</dbReference>
<evidence type="ECO:0000256" key="9">
    <source>
        <dbReference type="ARBA" id="ARBA00023170"/>
    </source>
</evidence>
<dbReference type="SMART" id="SM00399">
    <property type="entry name" value="ZnF_C4"/>
    <property type="match status" value="1"/>
</dbReference>
<organism evidence="13 14">
    <name type="scientific">Ditylenchus dipsaci</name>
    <dbReference type="NCBI Taxonomy" id="166011"/>
    <lineage>
        <taxon>Eukaryota</taxon>
        <taxon>Metazoa</taxon>
        <taxon>Ecdysozoa</taxon>
        <taxon>Nematoda</taxon>
        <taxon>Chromadorea</taxon>
        <taxon>Rhabditida</taxon>
        <taxon>Tylenchina</taxon>
        <taxon>Tylenchomorpha</taxon>
        <taxon>Sphaerularioidea</taxon>
        <taxon>Anguinidae</taxon>
        <taxon>Anguininae</taxon>
        <taxon>Ditylenchus</taxon>
    </lineage>
</organism>
<feature type="compositionally biased region" description="Polar residues" evidence="11">
    <location>
        <begin position="1025"/>
        <end position="1034"/>
    </location>
</feature>
<evidence type="ECO:0000256" key="8">
    <source>
        <dbReference type="ARBA" id="ARBA00023163"/>
    </source>
</evidence>
<dbReference type="WBParaSite" id="jg25900.2">
    <property type="protein sequence ID" value="jg25900.2"/>
    <property type="gene ID" value="jg25900"/>
</dbReference>
<dbReference type="InterPro" id="IPR035500">
    <property type="entry name" value="NHR-like_dom_sf"/>
</dbReference>
<feature type="compositionally biased region" description="Polar residues" evidence="11">
    <location>
        <begin position="509"/>
        <end position="528"/>
    </location>
</feature>
<feature type="compositionally biased region" description="Gly residues" evidence="11">
    <location>
        <begin position="293"/>
        <end position="306"/>
    </location>
</feature>
<feature type="compositionally biased region" description="Low complexity" evidence="11">
    <location>
        <begin position="663"/>
        <end position="676"/>
    </location>
</feature>
<proteinExistence type="inferred from homology"/>
<evidence type="ECO:0000256" key="3">
    <source>
        <dbReference type="ARBA" id="ARBA00022723"/>
    </source>
</evidence>
<keyword evidence="4" id="KW-0863">Zinc-finger</keyword>
<feature type="compositionally biased region" description="Low complexity" evidence="11">
    <location>
        <begin position="1006"/>
        <end position="1022"/>
    </location>
</feature>
<keyword evidence="10" id="KW-0539">Nucleus</keyword>
<feature type="region of interest" description="Disordered" evidence="11">
    <location>
        <begin position="950"/>
        <end position="985"/>
    </location>
</feature>
<dbReference type="InterPro" id="IPR000536">
    <property type="entry name" value="Nucl_hrmn_rcpt_lig-bd"/>
</dbReference>
<dbReference type="Gene3D" id="1.10.565.10">
    <property type="entry name" value="Retinoid X Receptor"/>
    <property type="match status" value="1"/>
</dbReference>
<accession>A0A915E1B3</accession>
<keyword evidence="8" id="KW-0804">Transcription</keyword>
<feature type="region of interest" description="Disordered" evidence="11">
    <location>
        <begin position="1002"/>
        <end position="1047"/>
    </location>
</feature>
<dbReference type="SUPFAM" id="SSF57716">
    <property type="entry name" value="Glucocorticoid receptor-like (DNA-binding domain)"/>
    <property type="match status" value="1"/>
</dbReference>
<dbReference type="SUPFAM" id="SSF48508">
    <property type="entry name" value="Nuclear receptor ligand-binding domain"/>
    <property type="match status" value="1"/>
</dbReference>
<keyword evidence="9" id="KW-0675">Receptor</keyword>
<evidence type="ECO:0000256" key="11">
    <source>
        <dbReference type="SAM" id="MobiDB-lite"/>
    </source>
</evidence>
<feature type="compositionally biased region" description="Low complexity" evidence="11">
    <location>
        <begin position="534"/>
        <end position="548"/>
    </location>
</feature>
<dbReference type="Pfam" id="PF00105">
    <property type="entry name" value="zf-C4"/>
    <property type="match status" value="1"/>
</dbReference>
<comment type="subcellular location">
    <subcellularLocation>
        <location evidence="1">Nucleus</location>
    </subcellularLocation>
</comment>
<keyword evidence="7" id="KW-0238">DNA-binding</keyword>